<organism evidence="2 3">
    <name type="scientific">Prochlorococcus marinus (strain MIT 9303)</name>
    <dbReference type="NCBI Taxonomy" id="59922"/>
    <lineage>
        <taxon>Bacteria</taxon>
        <taxon>Bacillati</taxon>
        <taxon>Cyanobacteriota</taxon>
        <taxon>Cyanophyceae</taxon>
        <taxon>Synechococcales</taxon>
        <taxon>Prochlorococcaceae</taxon>
        <taxon>Prochlorococcus</taxon>
    </lineage>
</organism>
<gene>
    <name evidence="2" type="ordered locus">P9303_28141</name>
</gene>
<keyword evidence="1" id="KW-0472">Membrane</keyword>
<dbReference type="STRING" id="59922.P9303_28141"/>
<evidence type="ECO:0008006" key="4">
    <source>
        <dbReference type="Google" id="ProtNLM"/>
    </source>
</evidence>
<keyword evidence="1" id="KW-1133">Transmembrane helix</keyword>
<feature type="transmembrane region" description="Helical" evidence="1">
    <location>
        <begin position="72"/>
        <end position="90"/>
    </location>
</feature>
<accession>A2CDI4</accession>
<dbReference type="AlphaFoldDB" id="A2CDI4"/>
<keyword evidence="1" id="KW-0812">Transmembrane</keyword>
<evidence type="ECO:0000313" key="2">
    <source>
        <dbReference type="EMBL" id="ABM79544.1"/>
    </source>
</evidence>
<dbReference type="BioCyc" id="PMAR59922:G1G80-2467-MONOMER"/>
<dbReference type="KEGG" id="pmf:P9303_28141"/>
<evidence type="ECO:0000256" key="1">
    <source>
        <dbReference type="SAM" id="Phobius"/>
    </source>
</evidence>
<feature type="transmembrane region" description="Helical" evidence="1">
    <location>
        <begin position="34"/>
        <end position="52"/>
    </location>
</feature>
<sequence length="105" mass="11773">MLRKQEKNAITRGALLGIGWGWGLDRFYEGDKKGGILSIIGWGIIFTSFFYLQCSGIEYVDGVKDYSNYSPNPLVVLPLIAGLYGAYLIIRKAFKLAKQFENAED</sequence>
<protein>
    <recommendedName>
        <fullName evidence="4">TM2 domain-containing protein</fullName>
    </recommendedName>
</protein>
<dbReference type="EMBL" id="CP000554">
    <property type="protein sequence ID" value="ABM79544.1"/>
    <property type="molecule type" value="Genomic_DNA"/>
</dbReference>
<dbReference type="HOGENOM" id="CLU_2234119_0_0_3"/>
<reference evidence="2 3" key="1">
    <citation type="journal article" date="2007" name="PLoS Genet.">
        <title>Patterns and implications of gene gain and loss in the evolution of Prochlorococcus.</title>
        <authorList>
            <person name="Kettler G.C."/>
            <person name="Martiny A.C."/>
            <person name="Huang K."/>
            <person name="Zucker J."/>
            <person name="Coleman M.L."/>
            <person name="Rodrigue S."/>
            <person name="Chen F."/>
            <person name="Lapidus A."/>
            <person name="Ferriera S."/>
            <person name="Johnson J."/>
            <person name="Steglich C."/>
            <person name="Church G.M."/>
            <person name="Richardson P."/>
            <person name="Chisholm S.W."/>
        </authorList>
    </citation>
    <scope>NUCLEOTIDE SEQUENCE [LARGE SCALE GENOMIC DNA]</scope>
    <source>
        <strain evidence="2 3">MIT 9303</strain>
    </source>
</reference>
<dbReference type="Proteomes" id="UP000002274">
    <property type="component" value="Chromosome"/>
</dbReference>
<evidence type="ECO:0000313" key="3">
    <source>
        <dbReference type="Proteomes" id="UP000002274"/>
    </source>
</evidence>
<dbReference type="RefSeq" id="WP_011827386.1">
    <property type="nucleotide sequence ID" value="NC_008820.1"/>
</dbReference>
<proteinExistence type="predicted"/>
<name>A2CDI4_PROM3</name>